<evidence type="ECO:0000256" key="1">
    <source>
        <dbReference type="PROSITE-ProRule" id="PRU00277"/>
    </source>
</evidence>
<dbReference type="PROSITE" id="PS50059">
    <property type="entry name" value="FKBP_PPIASE"/>
    <property type="match status" value="1"/>
</dbReference>
<dbReference type="InterPro" id="IPR001179">
    <property type="entry name" value="PPIase_FKBP_dom"/>
</dbReference>
<feature type="domain" description="PPIase FKBP-type" evidence="2">
    <location>
        <begin position="84"/>
        <end position="203"/>
    </location>
</feature>
<keyword evidence="1 3" id="KW-0413">Isomerase</keyword>
<sequence length="249" mass="28333">MEPSQTESSLAPNKEGAGILIRKRRILSQEGNRCYTILDPSLSERELSHEASSFDYCATGPFPSTSSASTLRKKCADRYYPEIGDICTIQYRCYLLQSKDDGHRQTRKLVQCTKCLATDQQQGPVCASLLKDRSEICPPLEFEIGKGHVLRGLETAVQRMVPSNDVVYDVIMPHLYAYGDRGHFPIIPPRSDLFFEIILQKVEFKSSNPRCYGWFTSIIKVIVRNISGFWAKMQLWNSHRLHDHGDEEG</sequence>
<organism evidence="3 4">
    <name type="scientific">Nitzschia inconspicua</name>
    <dbReference type="NCBI Taxonomy" id="303405"/>
    <lineage>
        <taxon>Eukaryota</taxon>
        <taxon>Sar</taxon>
        <taxon>Stramenopiles</taxon>
        <taxon>Ochrophyta</taxon>
        <taxon>Bacillariophyta</taxon>
        <taxon>Bacillariophyceae</taxon>
        <taxon>Bacillariophycidae</taxon>
        <taxon>Bacillariales</taxon>
        <taxon>Bacillariaceae</taxon>
        <taxon>Nitzschia</taxon>
    </lineage>
</organism>
<name>A0A9K3PJ92_9STRA</name>
<dbReference type="EMBL" id="JAGRRH010000019">
    <property type="protein sequence ID" value="KAG7349315.1"/>
    <property type="molecule type" value="Genomic_DNA"/>
</dbReference>
<keyword evidence="4" id="KW-1185">Reference proteome</keyword>
<gene>
    <name evidence="3" type="ORF">IV203_011912</name>
</gene>
<comment type="catalytic activity">
    <reaction evidence="1">
        <text>[protein]-peptidylproline (omega=180) = [protein]-peptidylproline (omega=0)</text>
        <dbReference type="Rhea" id="RHEA:16237"/>
        <dbReference type="Rhea" id="RHEA-COMP:10747"/>
        <dbReference type="Rhea" id="RHEA-COMP:10748"/>
        <dbReference type="ChEBI" id="CHEBI:83833"/>
        <dbReference type="ChEBI" id="CHEBI:83834"/>
        <dbReference type="EC" id="5.2.1.8"/>
    </reaction>
</comment>
<dbReference type="EC" id="5.2.1.8" evidence="1"/>
<keyword evidence="1" id="KW-0697">Rotamase</keyword>
<protein>
    <recommendedName>
        <fullName evidence="1">peptidylprolyl isomerase</fullName>
        <ecNumber evidence="1">5.2.1.8</ecNumber>
    </recommendedName>
</protein>
<proteinExistence type="predicted"/>
<dbReference type="GO" id="GO:0003755">
    <property type="term" value="F:peptidyl-prolyl cis-trans isomerase activity"/>
    <property type="evidence" value="ECO:0007669"/>
    <property type="project" value="UniProtKB-KW"/>
</dbReference>
<reference evidence="3" key="1">
    <citation type="journal article" date="2021" name="Sci. Rep.">
        <title>Diploid genomic architecture of Nitzschia inconspicua, an elite biomass production diatom.</title>
        <authorList>
            <person name="Oliver A."/>
            <person name="Podell S."/>
            <person name="Pinowska A."/>
            <person name="Traller J.C."/>
            <person name="Smith S.R."/>
            <person name="McClure R."/>
            <person name="Beliaev A."/>
            <person name="Bohutskyi P."/>
            <person name="Hill E.A."/>
            <person name="Rabines A."/>
            <person name="Zheng H."/>
            <person name="Allen L.Z."/>
            <person name="Kuo A."/>
            <person name="Grigoriev I.V."/>
            <person name="Allen A.E."/>
            <person name="Hazlebeck D."/>
            <person name="Allen E.E."/>
        </authorList>
    </citation>
    <scope>NUCLEOTIDE SEQUENCE</scope>
    <source>
        <strain evidence="3">Hildebrandi</strain>
    </source>
</reference>
<comment type="caution">
    <text evidence="3">The sequence shown here is derived from an EMBL/GenBank/DDBJ whole genome shotgun (WGS) entry which is preliminary data.</text>
</comment>
<evidence type="ECO:0000259" key="2">
    <source>
        <dbReference type="PROSITE" id="PS50059"/>
    </source>
</evidence>
<dbReference type="AlphaFoldDB" id="A0A9K3PJ92"/>
<reference evidence="3" key="2">
    <citation type="submission" date="2021-04" db="EMBL/GenBank/DDBJ databases">
        <authorList>
            <person name="Podell S."/>
        </authorList>
    </citation>
    <scope>NUCLEOTIDE SEQUENCE</scope>
    <source>
        <strain evidence="3">Hildebrandi</strain>
    </source>
</reference>
<evidence type="ECO:0000313" key="4">
    <source>
        <dbReference type="Proteomes" id="UP000693970"/>
    </source>
</evidence>
<evidence type="ECO:0000313" key="3">
    <source>
        <dbReference type="EMBL" id="KAG7349315.1"/>
    </source>
</evidence>
<dbReference type="Proteomes" id="UP000693970">
    <property type="component" value="Unassembled WGS sequence"/>
</dbReference>
<dbReference type="OrthoDB" id="1902587at2759"/>
<accession>A0A9K3PJ92</accession>
<dbReference type="Pfam" id="PF00254">
    <property type="entry name" value="FKBP_C"/>
    <property type="match status" value="1"/>
</dbReference>